<sequence>MAEYTVTIEKDVKLLMDVEILVSGMTCYYRTKIWISEIYDLKNLISESDSALVKAIIWSLERENESLKAKLEVNQDLSSTVREIIPALGEFKENNIKDSLKNERELVCREISTAIENLTSVFWRKLRLILLGLTPKSLSNLVMSTKWIRSHQATSYSLTRPRGCPFD</sequence>
<organism evidence="1 2">
    <name type="scientific">Araneus ventricosus</name>
    <name type="common">Orbweaver spider</name>
    <name type="synonym">Epeira ventricosa</name>
    <dbReference type="NCBI Taxonomy" id="182803"/>
    <lineage>
        <taxon>Eukaryota</taxon>
        <taxon>Metazoa</taxon>
        <taxon>Ecdysozoa</taxon>
        <taxon>Arthropoda</taxon>
        <taxon>Chelicerata</taxon>
        <taxon>Arachnida</taxon>
        <taxon>Araneae</taxon>
        <taxon>Araneomorphae</taxon>
        <taxon>Entelegynae</taxon>
        <taxon>Araneoidea</taxon>
        <taxon>Araneidae</taxon>
        <taxon>Araneus</taxon>
    </lineage>
</organism>
<evidence type="ECO:0000313" key="1">
    <source>
        <dbReference type="EMBL" id="GBN62887.1"/>
    </source>
</evidence>
<reference evidence="1 2" key="1">
    <citation type="journal article" date="2019" name="Sci. Rep.">
        <title>Orb-weaving spider Araneus ventricosus genome elucidates the spidroin gene catalogue.</title>
        <authorList>
            <person name="Kono N."/>
            <person name="Nakamura H."/>
            <person name="Ohtoshi R."/>
            <person name="Moran D.A.P."/>
            <person name="Shinohara A."/>
            <person name="Yoshida Y."/>
            <person name="Fujiwara M."/>
            <person name="Mori M."/>
            <person name="Tomita M."/>
            <person name="Arakawa K."/>
        </authorList>
    </citation>
    <scope>NUCLEOTIDE SEQUENCE [LARGE SCALE GENOMIC DNA]</scope>
</reference>
<evidence type="ECO:0000313" key="2">
    <source>
        <dbReference type="Proteomes" id="UP000499080"/>
    </source>
</evidence>
<dbReference type="AlphaFoldDB" id="A0A4Y2QHX8"/>
<protein>
    <submittedName>
        <fullName evidence="1">Uncharacterized protein</fullName>
    </submittedName>
</protein>
<keyword evidence="2" id="KW-1185">Reference proteome</keyword>
<dbReference type="EMBL" id="BGPR01013931">
    <property type="protein sequence ID" value="GBN62887.1"/>
    <property type="molecule type" value="Genomic_DNA"/>
</dbReference>
<accession>A0A4Y2QHX8</accession>
<comment type="caution">
    <text evidence="1">The sequence shown here is derived from an EMBL/GenBank/DDBJ whole genome shotgun (WGS) entry which is preliminary data.</text>
</comment>
<dbReference type="Proteomes" id="UP000499080">
    <property type="component" value="Unassembled WGS sequence"/>
</dbReference>
<name>A0A4Y2QHX8_ARAVE</name>
<gene>
    <name evidence="1" type="ORF">AVEN_229269_1</name>
</gene>
<proteinExistence type="predicted"/>